<comment type="similarity">
    <text evidence="1">Belongs to the leucine-binding protein family.</text>
</comment>
<sequence length="424" mass="43223">MSFGIKTQQRRRIAAAGVAMSSLLAMLTACGGSDGSNEAGGACDVPGVTDTSVALGAIADISGVYSFQGPFADGAKARIEAANAAGGVNGRKLTLEVADDASDVANNLATARSLVEGKDVVGVLMASSFTAGSGDYLKGVGLPVVGYGITLEFQDHAKYPNFIAYGNNVSGATNATSISKVWGEFLKSKGATTVYSVGSGTPQGARSATALIVSSEAAGLKKGVLTTDLPTGTTNFTGEAQKAKQAGVDALALPLGGPASVAVLKAMKQADVPIKVSILLSGYDPAILKEAGDALEGASFWVPFAPFETNAQGITTYKDALAKYAPKATVGQYTMVGWLSANLLIAGIEKAGSCPSRKNVLKAITELKDYDADGMIPATDFSDPQQQAAAPTCLYVVTVKGGAFVPDNEGKPFCVSDTKPLPIR</sequence>
<proteinExistence type="inferred from homology"/>
<accession>A0A917U861</accession>
<gene>
    <name evidence="7" type="ORF">GCM10007977_077570</name>
</gene>
<evidence type="ECO:0000256" key="1">
    <source>
        <dbReference type="ARBA" id="ARBA00010062"/>
    </source>
</evidence>
<feature type="chain" id="PRO_5037632264" evidence="5">
    <location>
        <begin position="32"/>
        <end position="424"/>
    </location>
</feature>
<keyword evidence="4" id="KW-0029">Amino-acid transport</keyword>
<dbReference type="PANTHER" id="PTHR47235">
    <property type="entry name" value="BLR6548 PROTEIN"/>
    <property type="match status" value="1"/>
</dbReference>
<evidence type="ECO:0000256" key="4">
    <source>
        <dbReference type="ARBA" id="ARBA00022970"/>
    </source>
</evidence>
<dbReference type="InterPro" id="IPR000709">
    <property type="entry name" value="Leu_Ile_Val-bd"/>
</dbReference>
<feature type="signal peptide" evidence="5">
    <location>
        <begin position="1"/>
        <end position="31"/>
    </location>
</feature>
<organism evidence="7 8">
    <name type="scientific">Dactylosporangium sucinum</name>
    <dbReference type="NCBI Taxonomy" id="1424081"/>
    <lineage>
        <taxon>Bacteria</taxon>
        <taxon>Bacillati</taxon>
        <taxon>Actinomycetota</taxon>
        <taxon>Actinomycetes</taxon>
        <taxon>Micromonosporales</taxon>
        <taxon>Micromonosporaceae</taxon>
        <taxon>Dactylosporangium</taxon>
    </lineage>
</organism>
<dbReference type="Proteomes" id="UP000642070">
    <property type="component" value="Unassembled WGS sequence"/>
</dbReference>
<dbReference type="AlphaFoldDB" id="A0A917U861"/>
<reference evidence="7" key="1">
    <citation type="journal article" date="2014" name="Int. J. Syst. Evol. Microbiol.">
        <title>Complete genome sequence of Corynebacterium casei LMG S-19264T (=DSM 44701T), isolated from a smear-ripened cheese.</title>
        <authorList>
            <consortium name="US DOE Joint Genome Institute (JGI-PGF)"/>
            <person name="Walter F."/>
            <person name="Albersmeier A."/>
            <person name="Kalinowski J."/>
            <person name="Ruckert C."/>
        </authorList>
    </citation>
    <scope>NUCLEOTIDE SEQUENCE</scope>
    <source>
        <strain evidence="7">JCM 19831</strain>
    </source>
</reference>
<protein>
    <submittedName>
        <fullName evidence="7">Branched-chain amino acid ABC transporter substrate-binding protein</fullName>
    </submittedName>
</protein>
<dbReference type="Gene3D" id="3.40.50.2300">
    <property type="match status" value="2"/>
</dbReference>
<dbReference type="GO" id="GO:0006865">
    <property type="term" value="P:amino acid transport"/>
    <property type="evidence" value="ECO:0007669"/>
    <property type="project" value="UniProtKB-KW"/>
</dbReference>
<comment type="caution">
    <text evidence="7">The sequence shown here is derived from an EMBL/GenBank/DDBJ whole genome shotgun (WGS) entry which is preliminary data.</text>
</comment>
<dbReference type="InterPro" id="IPR028081">
    <property type="entry name" value="Leu-bd"/>
</dbReference>
<name>A0A917U861_9ACTN</name>
<dbReference type="InterPro" id="IPR028082">
    <property type="entry name" value="Peripla_BP_I"/>
</dbReference>
<dbReference type="PRINTS" id="PR00337">
    <property type="entry name" value="LEUILEVALBP"/>
</dbReference>
<dbReference type="SUPFAM" id="SSF53822">
    <property type="entry name" value="Periplasmic binding protein-like I"/>
    <property type="match status" value="1"/>
</dbReference>
<dbReference type="EMBL" id="BMPI01000050">
    <property type="protein sequence ID" value="GGM64614.1"/>
    <property type="molecule type" value="Genomic_DNA"/>
</dbReference>
<evidence type="ECO:0000256" key="2">
    <source>
        <dbReference type="ARBA" id="ARBA00022448"/>
    </source>
</evidence>
<dbReference type="Pfam" id="PF13458">
    <property type="entry name" value="Peripla_BP_6"/>
    <property type="match status" value="1"/>
</dbReference>
<dbReference type="PANTHER" id="PTHR47235:SF1">
    <property type="entry name" value="BLR6548 PROTEIN"/>
    <property type="match status" value="1"/>
</dbReference>
<dbReference type="RefSeq" id="WP_190255035.1">
    <property type="nucleotide sequence ID" value="NZ_BMPI01000050.1"/>
</dbReference>
<evidence type="ECO:0000313" key="8">
    <source>
        <dbReference type="Proteomes" id="UP000642070"/>
    </source>
</evidence>
<keyword evidence="8" id="KW-1185">Reference proteome</keyword>
<evidence type="ECO:0000256" key="5">
    <source>
        <dbReference type="SAM" id="SignalP"/>
    </source>
</evidence>
<dbReference type="PROSITE" id="PS51257">
    <property type="entry name" value="PROKAR_LIPOPROTEIN"/>
    <property type="match status" value="1"/>
</dbReference>
<keyword evidence="2" id="KW-0813">Transport</keyword>
<evidence type="ECO:0000313" key="7">
    <source>
        <dbReference type="EMBL" id="GGM64614.1"/>
    </source>
</evidence>
<evidence type="ECO:0000259" key="6">
    <source>
        <dbReference type="Pfam" id="PF13458"/>
    </source>
</evidence>
<reference evidence="7" key="2">
    <citation type="submission" date="2020-09" db="EMBL/GenBank/DDBJ databases">
        <authorList>
            <person name="Sun Q."/>
            <person name="Ohkuma M."/>
        </authorList>
    </citation>
    <scope>NUCLEOTIDE SEQUENCE</scope>
    <source>
        <strain evidence="7">JCM 19831</strain>
    </source>
</reference>
<keyword evidence="3 5" id="KW-0732">Signal</keyword>
<evidence type="ECO:0000256" key="3">
    <source>
        <dbReference type="ARBA" id="ARBA00022729"/>
    </source>
</evidence>
<dbReference type="CDD" id="cd06341">
    <property type="entry name" value="PBP1_ABC_ligand_binding-like"/>
    <property type="match status" value="1"/>
</dbReference>
<feature type="domain" description="Leucine-binding protein" evidence="6">
    <location>
        <begin position="53"/>
        <end position="402"/>
    </location>
</feature>